<organism evidence="6 7">
    <name type="scientific">Piscinibacter gummiphilus</name>
    <dbReference type="NCBI Taxonomy" id="946333"/>
    <lineage>
        <taxon>Bacteria</taxon>
        <taxon>Pseudomonadati</taxon>
        <taxon>Pseudomonadota</taxon>
        <taxon>Betaproteobacteria</taxon>
        <taxon>Burkholderiales</taxon>
        <taxon>Sphaerotilaceae</taxon>
        <taxon>Piscinibacter</taxon>
    </lineage>
</organism>
<proteinExistence type="inferred from homology"/>
<dbReference type="GO" id="GO:0016846">
    <property type="term" value="F:carbon-sulfur lyase activity"/>
    <property type="evidence" value="ECO:0007669"/>
    <property type="project" value="InterPro"/>
</dbReference>
<sequence>MITGQCLCGAVRFRIDGPLAPVQVCHCTDCRRAQGTPFATNAPVRRDDVVFTSDTDTLTAYESTPGKRRWFCGRCGSPLYSERTDLPGVVRLRMGLLDEPVTADVEAHAFWASRARWFDGAEDRPHHDRWIPKPG</sequence>
<protein>
    <recommendedName>
        <fullName evidence="5">CENP-V/GFA domain-containing protein</fullName>
    </recommendedName>
</protein>
<evidence type="ECO:0000259" key="5">
    <source>
        <dbReference type="PROSITE" id="PS51891"/>
    </source>
</evidence>
<evidence type="ECO:0000313" key="7">
    <source>
        <dbReference type="Proteomes" id="UP000193427"/>
    </source>
</evidence>
<keyword evidence="3" id="KW-0862">Zinc</keyword>
<dbReference type="EMBL" id="CP015118">
    <property type="protein sequence ID" value="ARN20606.1"/>
    <property type="molecule type" value="Genomic_DNA"/>
</dbReference>
<dbReference type="AlphaFoldDB" id="A0A1W6L8Q7"/>
<dbReference type="Proteomes" id="UP000193427">
    <property type="component" value="Chromosome"/>
</dbReference>
<dbReference type="GO" id="GO:0046872">
    <property type="term" value="F:metal ion binding"/>
    <property type="evidence" value="ECO:0007669"/>
    <property type="project" value="UniProtKB-KW"/>
</dbReference>
<gene>
    <name evidence="6" type="ORF">A4W93_12275</name>
</gene>
<evidence type="ECO:0000256" key="1">
    <source>
        <dbReference type="ARBA" id="ARBA00005495"/>
    </source>
</evidence>
<evidence type="ECO:0000256" key="3">
    <source>
        <dbReference type="ARBA" id="ARBA00022833"/>
    </source>
</evidence>
<keyword evidence="4" id="KW-0456">Lyase</keyword>
<evidence type="ECO:0000256" key="2">
    <source>
        <dbReference type="ARBA" id="ARBA00022723"/>
    </source>
</evidence>
<dbReference type="STRING" id="946333.A4W93_12275"/>
<dbReference type="InterPro" id="IPR006913">
    <property type="entry name" value="CENP-V/GFA"/>
</dbReference>
<evidence type="ECO:0000256" key="4">
    <source>
        <dbReference type="ARBA" id="ARBA00023239"/>
    </source>
</evidence>
<feature type="domain" description="CENP-V/GFA" evidence="5">
    <location>
        <begin position="2"/>
        <end position="119"/>
    </location>
</feature>
<dbReference type="Gene3D" id="3.90.1590.10">
    <property type="entry name" value="glutathione-dependent formaldehyde- activating enzyme (gfa)"/>
    <property type="match status" value="1"/>
</dbReference>
<dbReference type="SUPFAM" id="SSF51316">
    <property type="entry name" value="Mss4-like"/>
    <property type="match status" value="1"/>
</dbReference>
<dbReference type="RefSeq" id="WP_085750884.1">
    <property type="nucleotide sequence ID" value="NZ_BSPR01000023.1"/>
</dbReference>
<dbReference type="PROSITE" id="PS51891">
    <property type="entry name" value="CENP_V_GFA"/>
    <property type="match status" value="1"/>
</dbReference>
<evidence type="ECO:0000313" key="6">
    <source>
        <dbReference type="EMBL" id="ARN20606.1"/>
    </source>
</evidence>
<accession>A0A1W6L8Q7</accession>
<dbReference type="PANTHER" id="PTHR33337">
    <property type="entry name" value="GFA DOMAIN-CONTAINING PROTEIN"/>
    <property type="match status" value="1"/>
</dbReference>
<dbReference type="KEGG" id="rgu:A4W93_12275"/>
<dbReference type="InterPro" id="IPR011057">
    <property type="entry name" value="Mss4-like_sf"/>
</dbReference>
<dbReference type="PANTHER" id="PTHR33337:SF40">
    <property type="entry name" value="CENP-V_GFA DOMAIN-CONTAINING PROTEIN-RELATED"/>
    <property type="match status" value="1"/>
</dbReference>
<keyword evidence="7" id="KW-1185">Reference proteome</keyword>
<keyword evidence="2" id="KW-0479">Metal-binding</keyword>
<comment type="similarity">
    <text evidence="1">Belongs to the Gfa family.</text>
</comment>
<dbReference type="Pfam" id="PF04828">
    <property type="entry name" value="GFA"/>
    <property type="match status" value="1"/>
</dbReference>
<reference evidence="6 7" key="1">
    <citation type="submission" date="2016-04" db="EMBL/GenBank/DDBJ databases">
        <title>Complete genome sequence of natural rubber-degrading, novel Gram-negative bacterium, Rhizobacter gummiphilus strain NS21.</title>
        <authorList>
            <person name="Tabata M."/>
            <person name="Kasai D."/>
            <person name="Fukuda M."/>
        </authorList>
    </citation>
    <scope>NUCLEOTIDE SEQUENCE [LARGE SCALE GENOMIC DNA]</scope>
    <source>
        <strain evidence="6 7">NS21</strain>
    </source>
</reference>
<dbReference type="OrthoDB" id="327703at2"/>
<name>A0A1W6L8Q7_9BURK</name>